<evidence type="ECO:0000256" key="1">
    <source>
        <dbReference type="ARBA" id="ARBA00004651"/>
    </source>
</evidence>
<feature type="transmembrane region" description="Helical" evidence="6">
    <location>
        <begin position="469"/>
        <end position="490"/>
    </location>
</feature>
<evidence type="ECO:0000256" key="3">
    <source>
        <dbReference type="ARBA" id="ARBA00022692"/>
    </source>
</evidence>
<name>Q649J3_UNCAG</name>
<dbReference type="PANTHER" id="PTHR42703:SF1">
    <property type="entry name" value="NA(+)_H(+) ANTIPORTER SUBUNIT D1"/>
    <property type="match status" value="1"/>
</dbReference>
<feature type="transmembrane region" description="Helical" evidence="6">
    <location>
        <begin position="381"/>
        <end position="401"/>
    </location>
</feature>
<feature type="transmembrane region" description="Helical" evidence="6">
    <location>
        <begin position="421"/>
        <end position="440"/>
    </location>
</feature>
<accession>Q649J3</accession>
<evidence type="ECO:0000256" key="5">
    <source>
        <dbReference type="ARBA" id="ARBA00023136"/>
    </source>
</evidence>
<dbReference type="InterPro" id="IPR001750">
    <property type="entry name" value="ND/Mrp_TM"/>
</dbReference>
<dbReference type="GO" id="GO:0005886">
    <property type="term" value="C:plasma membrane"/>
    <property type="evidence" value="ECO:0007669"/>
    <property type="project" value="UniProtKB-SubCell"/>
</dbReference>
<dbReference type="AlphaFoldDB" id="Q649J3"/>
<dbReference type="PANTHER" id="PTHR42703">
    <property type="entry name" value="NADH DEHYDROGENASE"/>
    <property type="match status" value="1"/>
</dbReference>
<dbReference type="GO" id="GO:0008137">
    <property type="term" value="F:NADH dehydrogenase (ubiquinone) activity"/>
    <property type="evidence" value="ECO:0007669"/>
    <property type="project" value="InterPro"/>
</dbReference>
<evidence type="ECO:0000256" key="4">
    <source>
        <dbReference type="ARBA" id="ARBA00022989"/>
    </source>
</evidence>
<sequence>MVLTEHFSVLVIVISMFAAFTILIAGKVNKKAAFPIALVTIFIQLLLSLSILKRVLTEGTIHYWLGGWSPPWGIEYVIDTLNAFVLVVVLFMSFMCVIYSKRSIEKEQPHKIVLFYVVFQLLVTGLCGITVTGDIFNLYVFLEISALAAYALIALAGGRALKASYNYVIMGSLGACFVLLGIGFLYAVTGTLNIADLSRLLPPLYGNRAVQAAFVFFAVGLSIKVALFPLHVWQPDAYTYAPSVVSVIIATAMAKVSVYALIRVIFSVFTVKFIDTYVGIDVALCWIAAMGIIAGSVLAIMQTNLKRMLAYSSVAQIGYIVLGIGLAPMSAWGLVGAVAHILNHAIMKGCLFMAAGAFIYKLGLRDIRDFEGLGKKMPYASVAFTIAAISMIGVPPCTGFASKLFLILASLQATETLPVSGYIFVAVLLTSTLLNLAYFWRVIDRIYFVKSEEGHEGGGQETKKADVPFSMVVPMLILAALCIVLGILWLTKVPLPFIGQVLADLGVGVLPQW</sequence>
<keyword evidence="2" id="KW-1003">Cell membrane</keyword>
<feature type="transmembrane region" description="Helical" evidence="6">
    <location>
        <begin position="278"/>
        <end position="301"/>
    </location>
</feature>
<evidence type="ECO:0000259" key="7">
    <source>
        <dbReference type="Pfam" id="PF00361"/>
    </source>
</evidence>
<feature type="transmembrane region" description="Helical" evidence="6">
    <location>
        <begin position="138"/>
        <end position="155"/>
    </location>
</feature>
<feature type="transmembrane region" description="Helical" evidence="6">
    <location>
        <begin position="112"/>
        <end position="132"/>
    </location>
</feature>
<feature type="domain" description="NADH:quinone oxidoreductase/Mrp antiporter transmembrane" evidence="7">
    <location>
        <begin position="134"/>
        <end position="417"/>
    </location>
</feature>
<reference evidence="8" key="1">
    <citation type="journal article" date="2004" name="Science">
        <title>Reverse methanogenesis: testing the hypothesis with environmental genomics.</title>
        <authorList>
            <person name="Hallam S.J."/>
            <person name="Putnam N."/>
            <person name="Preston C.M."/>
            <person name="Detter J.C."/>
            <person name="Rokhsar D."/>
            <person name="Richardson P.M."/>
            <person name="DeLong E.F."/>
        </authorList>
    </citation>
    <scope>NUCLEOTIDE SEQUENCE</scope>
</reference>
<feature type="transmembrane region" description="Helical" evidence="6">
    <location>
        <begin position="209"/>
        <end position="232"/>
    </location>
</feature>
<feature type="transmembrane region" description="Helical" evidence="6">
    <location>
        <begin position="341"/>
        <end position="360"/>
    </location>
</feature>
<feature type="transmembrane region" description="Helical" evidence="6">
    <location>
        <begin position="76"/>
        <end position="100"/>
    </location>
</feature>
<organism evidence="8">
    <name type="scientific">Uncultured archaeon GZfos26G2</name>
    <dbReference type="NCBI Taxonomy" id="3386331"/>
    <lineage>
        <taxon>Archaea</taxon>
        <taxon>Methanobacteriati</taxon>
        <taxon>Methanobacteriota</taxon>
        <taxon>Stenosarchaea group</taxon>
        <taxon>Methanomicrobia</taxon>
        <taxon>Candidatus Methanophagales</taxon>
        <taxon>Candidatus Methanophagaceae</taxon>
        <taxon>Candidatus Methanophaga</taxon>
    </lineage>
</organism>
<keyword evidence="4 6" id="KW-1133">Transmembrane helix</keyword>
<dbReference type="InterPro" id="IPR050586">
    <property type="entry name" value="CPA3_Na-H_Antiporter_D"/>
</dbReference>
<feature type="transmembrane region" description="Helical" evidence="6">
    <location>
        <begin position="32"/>
        <end position="56"/>
    </location>
</feature>
<feature type="transmembrane region" description="Helical" evidence="6">
    <location>
        <begin position="244"/>
        <end position="266"/>
    </location>
</feature>
<feature type="transmembrane region" description="Helical" evidence="6">
    <location>
        <begin position="6"/>
        <end position="25"/>
    </location>
</feature>
<dbReference type="Pfam" id="PF00361">
    <property type="entry name" value="Proton_antipo_M"/>
    <property type="match status" value="1"/>
</dbReference>
<dbReference type="PRINTS" id="PR01437">
    <property type="entry name" value="NUOXDRDTASE4"/>
</dbReference>
<comment type="subcellular location">
    <subcellularLocation>
        <location evidence="1">Cell membrane</location>
        <topology evidence="1">Multi-pass membrane protein</topology>
    </subcellularLocation>
</comment>
<keyword evidence="3 6" id="KW-0812">Transmembrane</keyword>
<evidence type="ECO:0000313" key="8">
    <source>
        <dbReference type="EMBL" id="AAU83934.1"/>
    </source>
</evidence>
<protein>
    <submittedName>
        <fullName evidence="8">NADH dehydrogenase/oxidoreductase</fullName>
    </submittedName>
</protein>
<reference evidence="8" key="2">
    <citation type="submission" date="2004-08" db="EMBL/GenBank/DDBJ databases">
        <authorList>
            <person name="Putnam N."/>
            <person name="Detter J.C."/>
            <person name="Richardson P.M."/>
            <person name="Rokhsar D."/>
        </authorList>
    </citation>
    <scope>NUCLEOTIDE SEQUENCE</scope>
</reference>
<evidence type="ECO:0000256" key="6">
    <source>
        <dbReference type="SAM" id="Phobius"/>
    </source>
</evidence>
<feature type="transmembrane region" description="Helical" evidence="6">
    <location>
        <begin position="313"/>
        <end position="335"/>
    </location>
</feature>
<proteinExistence type="predicted"/>
<dbReference type="GO" id="GO:0042773">
    <property type="term" value="P:ATP synthesis coupled electron transport"/>
    <property type="evidence" value="ECO:0007669"/>
    <property type="project" value="InterPro"/>
</dbReference>
<dbReference type="InterPro" id="IPR003918">
    <property type="entry name" value="NADH_UbQ_OxRdtase"/>
</dbReference>
<keyword evidence="5 6" id="KW-0472">Membrane</keyword>
<dbReference type="EMBL" id="AY714863">
    <property type="protein sequence ID" value="AAU83934.1"/>
    <property type="molecule type" value="Genomic_DNA"/>
</dbReference>
<gene>
    <name evidence="8" type="ORF">GZ35A2_9</name>
</gene>
<evidence type="ECO:0000256" key="2">
    <source>
        <dbReference type="ARBA" id="ARBA00022475"/>
    </source>
</evidence>
<feature type="transmembrane region" description="Helical" evidence="6">
    <location>
        <begin position="167"/>
        <end position="189"/>
    </location>
</feature>